<dbReference type="InterPro" id="IPR041588">
    <property type="entry name" value="Integrase_H2C2"/>
</dbReference>
<feature type="domain" description="Integrase zinc-binding" evidence="8">
    <location>
        <begin position="151"/>
        <end position="203"/>
    </location>
</feature>
<evidence type="ECO:0000256" key="5">
    <source>
        <dbReference type="ARBA" id="ARBA00022801"/>
    </source>
</evidence>
<sequence length="211" mass="24423">MSEEIKRKQPDFNKTFILTTDASNQGIAAVLAQADDRGKEEVISLYSKCFDKCQLNYSTTDKELLGVIKGIENYRHYLLGKEFILRTDHKALTYLWESKNPTSRLLRWSMKLQEYKFKIEYVKGDDNIADGCSRIFREEKNIASIHNAITDDCKERILMEYHLKSGHGSQNTMKFLLNNKYSWVGINKDVDKFVTSCIVCLKSGNKIKNTK</sequence>
<evidence type="ECO:0000313" key="10">
    <source>
        <dbReference type="Proteomes" id="UP000740883"/>
    </source>
</evidence>
<evidence type="ECO:0000256" key="1">
    <source>
        <dbReference type="ARBA" id="ARBA00022679"/>
    </source>
</evidence>
<keyword evidence="6" id="KW-0695">RNA-directed DNA polymerase</keyword>
<organism evidence="9 10">
    <name type="scientific">Nosema granulosis</name>
    <dbReference type="NCBI Taxonomy" id="83296"/>
    <lineage>
        <taxon>Eukaryota</taxon>
        <taxon>Fungi</taxon>
        <taxon>Fungi incertae sedis</taxon>
        <taxon>Microsporidia</taxon>
        <taxon>Nosematidae</taxon>
        <taxon>Nosema</taxon>
    </lineage>
</organism>
<dbReference type="GO" id="GO:0003964">
    <property type="term" value="F:RNA-directed DNA polymerase activity"/>
    <property type="evidence" value="ECO:0007669"/>
    <property type="project" value="UniProtKB-KW"/>
</dbReference>
<dbReference type="CDD" id="cd09274">
    <property type="entry name" value="RNase_HI_RT_Ty3"/>
    <property type="match status" value="1"/>
</dbReference>
<keyword evidence="5" id="KW-0378">Hydrolase</keyword>
<dbReference type="FunFam" id="3.10.20.370:FF:000001">
    <property type="entry name" value="Retrovirus-related Pol polyprotein from transposon 17.6-like protein"/>
    <property type="match status" value="1"/>
</dbReference>
<proteinExistence type="predicted"/>
<dbReference type="PANTHER" id="PTHR37984">
    <property type="entry name" value="PROTEIN CBG26694"/>
    <property type="match status" value="1"/>
</dbReference>
<dbReference type="PANTHER" id="PTHR37984:SF5">
    <property type="entry name" value="PROTEIN NYNRIN-LIKE"/>
    <property type="match status" value="1"/>
</dbReference>
<dbReference type="AlphaFoldDB" id="A0A9P6GW86"/>
<dbReference type="InterPro" id="IPR043502">
    <property type="entry name" value="DNA/RNA_pol_sf"/>
</dbReference>
<dbReference type="InterPro" id="IPR041373">
    <property type="entry name" value="RT_RNaseH"/>
</dbReference>
<feature type="non-terminal residue" evidence="9">
    <location>
        <position position="211"/>
    </location>
</feature>
<name>A0A9P6GW86_9MICR</name>
<keyword evidence="2" id="KW-0548">Nucleotidyltransferase</keyword>
<feature type="domain" description="Reverse transcriptase RNase H-like" evidence="7">
    <location>
        <begin position="11"/>
        <end position="115"/>
    </location>
</feature>
<dbReference type="OrthoDB" id="413122at2759"/>
<comment type="caution">
    <text evidence="9">The sequence shown here is derived from an EMBL/GenBank/DDBJ whole genome shotgun (WGS) entry which is preliminary data.</text>
</comment>
<evidence type="ECO:0000256" key="4">
    <source>
        <dbReference type="ARBA" id="ARBA00022759"/>
    </source>
</evidence>
<evidence type="ECO:0000259" key="8">
    <source>
        <dbReference type="Pfam" id="PF17921"/>
    </source>
</evidence>
<keyword evidence="3" id="KW-0540">Nuclease</keyword>
<evidence type="ECO:0000259" key="7">
    <source>
        <dbReference type="Pfam" id="PF17917"/>
    </source>
</evidence>
<protein>
    <submittedName>
        <fullName evidence="9">Retrovirus-related Pol polyprotein from transposon</fullName>
    </submittedName>
</protein>
<accession>A0A9P6GW86</accession>
<dbReference type="GO" id="GO:0004519">
    <property type="term" value="F:endonuclease activity"/>
    <property type="evidence" value="ECO:0007669"/>
    <property type="project" value="UniProtKB-KW"/>
</dbReference>
<evidence type="ECO:0000256" key="6">
    <source>
        <dbReference type="ARBA" id="ARBA00022918"/>
    </source>
</evidence>
<keyword evidence="10" id="KW-1185">Reference proteome</keyword>
<dbReference type="Pfam" id="PF17917">
    <property type="entry name" value="RT_RNaseH"/>
    <property type="match status" value="1"/>
</dbReference>
<dbReference type="Pfam" id="PF17921">
    <property type="entry name" value="Integrase_H2C2"/>
    <property type="match status" value="1"/>
</dbReference>
<evidence type="ECO:0000313" key="9">
    <source>
        <dbReference type="EMBL" id="KAF9758232.1"/>
    </source>
</evidence>
<dbReference type="Gene3D" id="1.10.340.70">
    <property type="match status" value="1"/>
</dbReference>
<dbReference type="EMBL" id="SBJO01000678">
    <property type="protein sequence ID" value="KAF9758232.1"/>
    <property type="molecule type" value="Genomic_DNA"/>
</dbReference>
<evidence type="ECO:0000256" key="2">
    <source>
        <dbReference type="ARBA" id="ARBA00022695"/>
    </source>
</evidence>
<keyword evidence="1" id="KW-0808">Transferase</keyword>
<dbReference type="Gene3D" id="3.10.20.370">
    <property type="match status" value="1"/>
</dbReference>
<dbReference type="InterPro" id="IPR050951">
    <property type="entry name" value="Retrovirus_Pol_polyprotein"/>
</dbReference>
<reference evidence="9 10" key="1">
    <citation type="journal article" date="2020" name="Genome Biol. Evol.">
        <title>Comparative genomics of strictly vertically transmitted, feminizing microsporidia endosymbionts of amphipod crustaceans.</title>
        <authorList>
            <person name="Cormier A."/>
            <person name="Chebbi M.A."/>
            <person name="Giraud I."/>
            <person name="Wattier R."/>
            <person name="Teixeira M."/>
            <person name="Gilbert C."/>
            <person name="Rigaud T."/>
            <person name="Cordaux R."/>
        </authorList>
    </citation>
    <scope>NUCLEOTIDE SEQUENCE [LARGE SCALE GENOMIC DNA]</scope>
    <source>
        <strain evidence="9 10">Ou3-Ou53</strain>
    </source>
</reference>
<evidence type="ECO:0000256" key="3">
    <source>
        <dbReference type="ARBA" id="ARBA00022722"/>
    </source>
</evidence>
<dbReference type="GO" id="GO:0016787">
    <property type="term" value="F:hydrolase activity"/>
    <property type="evidence" value="ECO:0007669"/>
    <property type="project" value="UniProtKB-KW"/>
</dbReference>
<dbReference type="SUPFAM" id="SSF56672">
    <property type="entry name" value="DNA/RNA polymerases"/>
    <property type="match status" value="1"/>
</dbReference>
<dbReference type="Proteomes" id="UP000740883">
    <property type="component" value="Unassembled WGS sequence"/>
</dbReference>
<keyword evidence="4" id="KW-0255">Endonuclease</keyword>
<gene>
    <name evidence="9" type="primary">pol_21</name>
    <name evidence="9" type="ORF">NGRA_3217</name>
</gene>